<feature type="transmembrane region" description="Helical" evidence="7">
    <location>
        <begin position="278"/>
        <end position="299"/>
    </location>
</feature>
<proteinExistence type="inferred from homology"/>
<sequence length="491" mass="52920">MTDKMVTEHDSEKAQPSNISKNANPKNPDVVDFDGPYDPENPMNWSSAKKTTQIVIVTTMTLLSPIGSTINAAATLDILAHFNSTNDTIGTLATTIFLLGYTFGPILIAPLSELYGRAILYKMCMVFFVIFNVACAVSDSLGSLVAYRFLAGIMGSCPVTLGTGSIADMVATEKRAGAMGAYIIGAVLGPAIGPVIGGYLAPSVGWRWTFWLMAIASGVMSTIAILFVRESYPYAILERKTRRLQKKTGNMHLRSSLHTGKMPGSLFAFSIARPLKMLMSPIVFSLSLYAATVYAYLYLCFTTFDIVFYGQYNFNSSEAGLAALGVGVGSVFGCIICGVAANAVSKSLTEKHGGDPKPEYRLPPMILGGLCTPIGLFWYGWSAHAKVHWIVPILGTVFIGMGMVFTYMPSAMYLVDAYTTHAASVTAASTIFRCLLGALLPLAGPAMYDALGLGWGNSLLGFISIVFFPVPFVLYLYGERLRNSKLSKVEF</sequence>
<comment type="subcellular location">
    <subcellularLocation>
        <location evidence="1">Membrane</location>
        <topology evidence="1">Multi-pass membrane protein</topology>
    </subcellularLocation>
</comment>
<feature type="transmembrane region" description="Helical" evidence="7">
    <location>
        <begin position="420"/>
        <end position="443"/>
    </location>
</feature>
<evidence type="ECO:0000256" key="1">
    <source>
        <dbReference type="ARBA" id="ARBA00004141"/>
    </source>
</evidence>
<feature type="transmembrane region" description="Helical" evidence="7">
    <location>
        <begin position="54"/>
        <end position="76"/>
    </location>
</feature>
<dbReference type="PROSITE" id="PS50850">
    <property type="entry name" value="MFS"/>
    <property type="match status" value="1"/>
</dbReference>
<protein>
    <recommendedName>
        <fullName evidence="8">Major facilitator superfamily (MFS) profile domain-containing protein</fullName>
    </recommendedName>
</protein>
<feature type="domain" description="Major facilitator superfamily (MFS) profile" evidence="8">
    <location>
        <begin position="53"/>
        <end position="481"/>
    </location>
</feature>
<evidence type="ECO:0000313" key="9">
    <source>
        <dbReference type="EMBL" id="OSS50635.1"/>
    </source>
</evidence>
<keyword evidence="3 7" id="KW-0812">Transmembrane</keyword>
<dbReference type="Gene3D" id="1.20.1250.20">
    <property type="entry name" value="MFS general substrate transporter like domains"/>
    <property type="match status" value="1"/>
</dbReference>
<dbReference type="GO" id="GO:0016020">
    <property type="term" value="C:membrane"/>
    <property type="evidence" value="ECO:0007669"/>
    <property type="project" value="UniProtKB-SubCell"/>
</dbReference>
<dbReference type="PANTHER" id="PTHR23502">
    <property type="entry name" value="MAJOR FACILITATOR SUPERFAMILY"/>
    <property type="match status" value="1"/>
</dbReference>
<feature type="transmembrane region" description="Helical" evidence="7">
    <location>
        <begin position="88"/>
        <end position="108"/>
    </location>
</feature>
<comment type="similarity">
    <text evidence="2">Belongs to the major facilitator superfamily.</text>
</comment>
<name>A0A1Y2M3D5_EPING</name>
<feature type="transmembrane region" description="Helical" evidence="7">
    <location>
        <begin position="319"/>
        <end position="341"/>
    </location>
</feature>
<dbReference type="InterPro" id="IPR036259">
    <property type="entry name" value="MFS_trans_sf"/>
</dbReference>
<feature type="transmembrane region" description="Helical" evidence="7">
    <location>
        <begin position="120"/>
        <end position="139"/>
    </location>
</feature>
<feature type="transmembrane region" description="Helical" evidence="7">
    <location>
        <begin position="387"/>
        <end position="408"/>
    </location>
</feature>
<organism evidence="9 10">
    <name type="scientific">Epicoccum nigrum</name>
    <name type="common">Soil fungus</name>
    <name type="synonym">Epicoccum purpurascens</name>
    <dbReference type="NCBI Taxonomy" id="105696"/>
    <lineage>
        <taxon>Eukaryota</taxon>
        <taxon>Fungi</taxon>
        <taxon>Dikarya</taxon>
        <taxon>Ascomycota</taxon>
        <taxon>Pezizomycotina</taxon>
        <taxon>Dothideomycetes</taxon>
        <taxon>Pleosporomycetidae</taxon>
        <taxon>Pleosporales</taxon>
        <taxon>Pleosporineae</taxon>
        <taxon>Didymellaceae</taxon>
        <taxon>Epicoccum</taxon>
    </lineage>
</organism>
<feature type="compositionally biased region" description="Polar residues" evidence="6">
    <location>
        <begin position="14"/>
        <end position="25"/>
    </location>
</feature>
<dbReference type="SUPFAM" id="SSF103473">
    <property type="entry name" value="MFS general substrate transporter"/>
    <property type="match status" value="1"/>
</dbReference>
<dbReference type="STRING" id="105696.A0A1Y2M3D5"/>
<dbReference type="EMBL" id="KZ107841">
    <property type="protein sequence ID" value="OSS50635.1"/>
    <property type="molecule type" value="Genomic_DNA"/>
</dbReference>
<dbReference type="Proteomes" id="UP000193240">
    <property type="component" value="Unassembled WGS sequence"/>
</dbReference>
<dbReference type="CDD" id="cd17323">
    <property type="entry name" value="MFS_Tpo1_MDR_like"/>
    <property type="match status" value="1"/>
</dbReference>
<feature type="region of interest" description="Disordered" evidence="6">
    <location>
        <begin position="1"/>
        <end position="32"/>
    </location>
</feature>
<dbReference type="InParanoid" id="A0A1Y2M3D5"/>
<evidence type="ECO:0000256" key="6">
    <source>
        <dbReference type="SAM" id="MobiDB-lite"/>
    </source>
</evidence>
<feature type="compositionally biased region" description="Basic and acidic residues" evidence="6">
    <location>
        <begin position="1"/>
        <end position="13"/>
    </location>
</feature>
<dbReference type="Pfam" id="PF07690">
    <property type="entry name" value="MFS_1"/>
    <property type="match status" value="1"/>
</dbReference>
<evidence type="ECO:0000259" key="8">
    <source>
        <dbReference type="PROSITE" id="PS50850"/>
    </source>
</evidence>
<evidence type="ECO:0000256" key="7">
    <source>
        <dbReference type="SAM" id="Phobius"/>
    </source>
</evidence>
<reference evidence="9 10" key="1">
    <citation type="journal article" date="2017" name="Genome Announc.">
        <title>Genome sequence of the saprophytic ascomycete Epicoccum nigrum ICMP 19927 strain isolated from New Zealand.</title>
        <authorList>
            <person name="Fokin M."/>
            <person name="Fleetwood D."/>
            <person name="Weir B.S."/>
            <person name="Villas-Boas S.G."/>
        </authorList>
    </citation>
    <scope>NUCLEOTIDE SEQUENCE [LARGE SCALE GENOMIC DNA]</scope>
    <source>
        <strain evidence="9 10">ICMP 19927</strain>
    </source>
</reference>
<dbReference type="PANTHER" id="PTHR23502:SF68">
    <property type="entry name" value="MULTIDRUG TRANSPORTER, PUTATIVE (AFU_ORTHOLOGUE AFUA_3G01120)-RELATED"/>
    <property type="match status" value="1"/>
</dbReference>
<feature type="transmembrane region" description="Helical" evidence="7">
    <location>
        <begin position="208"/>
        <end position="228"/>
    </location>
</feature>
<dbReference type="GO" id="GO:0022857">
    <property type="term" value="F:transmembrane transporter activity"/>
    <property type="evidence" value="ECO:0007669"/>
    <property type="project" value="InterPro"/>
</dbReference>
<keyword evidence="10" id="KW-1185">Reference proteome</keyword>
<evidence type="ECO:0000256" key="2">
    <source>
        <dbReference type="ARBA" id="ARBA00008335"/>
    </source>
</evidence>
<evidence type="ECO:0000256" key="3">
    <source>
        <dbReference type="ARBA" id="ARBA00022692"/>
    </source>
</evidence>
<feature type="transmembrane region" description="Helical" evidence="7">
    <location>
        <begin position="145"/>
        <end position="167"/>
    </location>
</feature>
<evidence type="ECO:0000256" key="5">
    <source>
        <dbReference type="ARBA" id="ARBA00023136"/>
    </source>
</evidence>
<feature type="transmembrane region" description="Helical" evidence="7">
    <location>
        <begin position="362"/>
        <end position="381"/>
    </location>
</feature>
<feature type="transmembrane region" description="Helical" evidence="7">
    <location>
        <begin position="455"/>
        <end position="478"/>
    </location>
</feature>
<keyword evidence="5 7" id="KW-0472">Membrane</keyword>
<accession>A0A1Y2M3D5</accession>
<dbReference type="FunFam" id="1.20.1250.20:FF:000011">
    <property type="entry name" value="MFS multidrug transporter, putative"/>
    <property type="match status" value="1"/>
</dbReference>
<dbReference type="OMA" id="FRCLCAT"/>
<dbReference type="InterPro" id="IPR011701">
    <property type="entry name" value="MFS"/>
</dbReference>
<dbReference type="InterPro" id="IPR020846">
    <property type="entry name" value="MFS_dom"/>
</dbReference>
<evidence type="ECO:0000313" key="10">
    <source>
        <dbReference type="Proteomes" id="UP000193240"/>
    </source>
</evidence>
<keyword evidence="4 7" id="KW-1133">Transmembrane helix</keyword>
<dbReference type="AlphaFoldDB" id="A0A1Y2M3D5"/>
<gene>
    <name evidence="9" type="ORF">B5807_04371</name>
</gene>
<feature type="transmembrane region" description="Helical" evidence="7">
    <location>
        <begin position="179"/>
        <end position="202"/>
    </location>
</feature>
<evidence type="ECO:0000256" key="4">
    <source>
        <dbReference type="ARBA" id="ARBA00022989"/>
    </source>
</evidence>